<proteinExistence type="predicted"/>
<evidence type="ECO:0000313" key="3">
    <source>
        <dbReference type="EMBL" id="ETJ17419.1"/>
    </source>
</evidence>
<dbReference type="AlphaFoldDB" id="W1WLW0"/>
<protein>
    <submittedName>
        <fullName evidence="3">Serine/threonine protein phosphatase</fullName>
    </submittedName>
</protein>
<dbReference type="Gene3D" id="3.60.40.10">
    <property type="entry name" value="PPM-type phosphatase domain"/>
    <property type="match status" value="1"/>
</dbReference>
<dbReference type="PROSITE" id="PS51746">
    <property type="entry name" value="PPM_2"/>
    <property type="match status" value="1"/>
</dbReference>
<dbReference type="EMBL" id="AZMM01018779">
    <property type="protein sequence ID" value="ETJ17419.1"/>
    <property type="molecule type" value="Genomic_DNA"/>
</dbReference>
<keyword evidence="1" id="KW-0812">Transmembrane</keyword>
<gene>
    <name evidence="3" type="ORF">Q604_UNBC18779G0001</name>
</gene>
<dbReference type="SUPFAM" id="SSF81606">
    <property type="entry name" value="PP2C-like"/>
    <property type="match status" value="1"/>
</dbReference>
<feature type="transmembrane region" description="Helical" evidence="1">
    <location>
        <begin position="238"/>
        <end position="255"/>
    </location>
</feature>
<dbReference type="SMART" id="SM00331">
    <property type="entry name" value="PP2C_SIG"/>
    <property type="match status" value="1"/>
</dbReference>
<dbReference type="CDD" id="cd00143">
    <property type="entry name" value="PP2Cc"/>
    <property type="match status" value="1"/>
</dbReference>
<reference evidence="3" key="1">
    <citation type="submission" date="2013-12" db="EMBL/GenBank/DDBJ databases">
        <title>A Varibaculum cambriense genome reconstructed from a premature infant gut community with otherwise low bacterial novelty that shifts toward anaerobic metabolism during the third week of life.</title>
        <authorList>
            <person name="Brown C.T."/>
            <person name="Sharon I."/>
            <person name="Thomas B.C."/>
            <person name="Castelle C.J."/>
            <person name="Morowitz M.J."/>
            <person name="Banfield J.F."/>
        </authorList>
    </citation>
    <scope>NUCLEOTIDE SEQUENCE</scope>
</reference>
<evidence type="ECO:0000256" key="1">
    <source>
        <dbReference type="SAM" id="Phobius"/>
    </source>
</evidence>
<dbReference type="InterPro" id="IPR036457">
    <property type="entry name" value="PPM-type-like_dom_sf"/>
</dbReference>
<name>W1WLW0_9ZZZZ</name>
<keyword evidence="1" id="KW-0472">Membrane</keyword>
<dbReference type="InterPro" id="IPR001932">
    <property type="entry name" value="PPM-type_phosphatase-like_dom"/>
</dbReference>
<evidence type="ECO:0000259" key="2">
    <source>
        <dbReference type="PROSITE" id="PS51746"/>
    </source>
</evidence>
<organism evidence="3">
    <name type="scientific">human gut metagenome</name>
    <dbReference type="NCBI Taxonomy" id="408170"/>
    <lineage>
        <taxon>unclassified sequences</taxon>
        <taxon>metagenomes</taxon>
        <taxon>organismal metagenomes</taxon>
    </lineage>
</organism>
<dbReference type="Pfam" id="PF13672">
    <property type="entry name" value="PP2C_2"/>
    <property type="match status" value="1"/>
</dbReference>
<dbReference type="SMART" id="SM00332">
    <property type="entry name" value="PP2Cc"/>
    <property type="match status" value="1"/>
</dbReference>
<comment type="caution">
    <text evidence="3">The sequence shown here is derived from an EMBL/GenBank/DDBJ whole genome shotgun (WGS) entry which is preliminary data.</text>
</comment>
<keyword evidence="1" id="KW-1133">Transmembrane helix</keyword>
<accession>W1WLW0</accession>
<sequence length="256" mass="29358">MFNVTVSGGCQIGDKRKYNQDNFYLNRQFRKNTRENNNLFLDINTNDEIQIYAVCEGMGEDKLGEIASSVAVQTLAKYHEEAFKLCSKSTIQKCIEEYIEDVNERLCDIRNNLNEKYIGTTIALVAIYGDYLYAYNLGNTKIYFISSNEIIQMSKDNIDIIPSKVLFRINKGDKFLICSDNLSTSISNTEIRKIIKNSKSDNDAVQKLVDKSLLEENIDNITAILINIESREYNRVEILLLSIFFIFIIVGINFLS</sequence>
<feature type="domain" description="PPM-type phosphatase" evidence="2">
    <location>
        <begin position="6"/>
        <end position="228"/>
    </location>
</feature>